<evidence type="ECO:0000256" key="1">
    <source>
        <dbReference type="SAM" id="MobiDB-lite"/>
    </source>
</evidence>
<sequence length="357" mass="38840">MYLMHHLHAARNKLTLSHPAGSVHHWTENFSSFSMNRSVCHHGNIKLFKSRVPCYIDSYGQSDGRVASLPATSARFKKTIPAAHERFQAALDDLSEQIFIAKAFLERDYEEIRAEKAALQPAQDVAMDEPSNKSENEGAQEPPQKIEEVTETKPLESKLDEELTTAQEPLTGDKPSQETEGKTVKVENQEGQSSAPDQSVPGTTEINFDSMLNNSGVGPNEFDLHLDFGDDDIGNQNFLSGSSLGNTGIGGDIGQETDQSGAMASMFSKEGDNLGSGPTGGDAFDLEFQKTDEFSGQDQQAGGQISNNADDVMAPGESSFDDLFMENENFDGEGLGDQTLLGDGLMNINELDDNWFT</sequence>
<name>Q6MYT4_ASPFM</name>
<protein>
    <submittedName>
        <fullName evidence="2">Uncharacterized protein</fullName>
    </submittedName>
</protein>
<gene>
    <name evidence="2" type="ORF">AfA28D1.060</name>
</gene>
<dbReference type="AlphaFoldDB" id="Q6MYT4"/>
<organism evidence="2">
    <name type="scientific">Aspergillus fumigatus</name>
    <name type="common">Neosartorya fumigata</name>
    <dbReference type="NCBI Taxonomy" id="746128"/>
    <lineage>
        <taxon>Eukaryota</taxon>
        <taxon>Fungi</taxon>
        <taxon>Dikarya</taxon>
        <taxon>Ascomycota</taxon>
        <taxon>Pezizomycotina</taxon>
        <taxon>Eurotiomycetes</taxon>
        <taxon>Eurotiomycetidae</taxon>
        <taxon>Eurotiales</taxon>
        <taxon>Aspergillaceae</taxon>
        <taxon>Aspergillus</taxon>
        <taxon>Aspergillus subgen. Fumigati</taxon>
    </lineage>
</organism>
<feature type="compositionally biased region" description="Polar residues" evidence="1">
    <location>
        <begin position="189"/>
        <end position="214"/>
    </location>
</feature>
<feature type="compositionally biased region" description="Basic and acidic residues" evidence="1">
    <location>
        <begin position="144"/>
        <end position="161"/>
    </location>
</feature>
<reference evidence="2" key="1">
    <citation type="journal article" date="2004" name="Fungal Genet. Biol.">
        <title>Insight into the genome of Aspergillus fumigatus: analysis of a 922 kb region encompassing the nitrate assimilation gene cluster.</title>
        <authorList>
            <person name="Pain A."/>
            <person name="Woodward J."/>
            <person name="Quail M.A."/>
            <person name="Anderson M.J."/>
            <person name="Clark R."/>
            <person name="Collins M."/>
            <person name="Fosker N."/>
            <person name="Fraser A."/>
            <person name="Harris D."/>
            <person name="Larke N."/>
            <person name="Murphy L."/>
            <person name="Humphray S."/>
            <person name="O'Neil S."/>
            <person name="Pertea M."/>
            <person name="Price C."/>
            <person name="Rabbinowitsch E."/>
            <person name="Rajandream M-A."/>
            <person name="Salzberg S."/>
            <person name="Saunders D."/>
            <person name="Seegar K."/>
            <person name="Sharp S."/>
            <person name="Warren T."/>
            <person name="Denning D.W."/>
            <person name="Barrell B."/>
            <person name="Hall N."/>
        </authorList>
    </citation>
    <scope>NUCLEOTIDE SEQUENCE</scope>
</reference>
<feature type="compositionally biased region" description="Basic and acidic residues" evidence="1">
    <location>
        <begin position="175"/>
        <end position="188"/>
    </location>
</feature>
<evidence type="ECO:0000313" key="2">
    <source>
        <dbReference type="EMBL" id="CAE47925.1"/>
    </source>
</evidence>
<dbReference type="EMBL" id="BX649605">
    <property type="protein sequence ID" value="CAE47925.1"/>
    <property type="molecule type" value="Genomic_DNA"/>
</dbReference>
<proteinExistence type="predicted"/>
<feature type="region of interest" description="Disordered" evidence="1">
    <location>
        <begin position="119"/>
        <end position="214"/>
    </location>
</feature>
<accession>Q6MYT4</accession>